<dbReference type="GO" id="GO:0008168">
    <property type="term" value="F:methyltransferase activity"/>
    <property type="evidence" value="ECO:0007669"/>
    <property type="project" value="TreeGrafter"/>
</dbReference>
<name>A0YGZ5_9GAMM</name>
<keyword evidence="4" id="KW-1185">Reference proteome</keyword>
<feature type="chain" id="PRO_5002630968" description="Methyltransferase domain-containing protein" evidence="1">
    <location>
        <begin position="27"/>
        <end position="241"/>
    </location>
</feature>
<dbReference type="Gene3D" id="3.40.50.150">
    <property type="entry name" value="Vaccinia Virus protein VP39"/>
    <property type="match status" value="1"/>
</dbReference>
<proteinExistence type="predicted"/>
<protein>
    <recommendedName>
        <fullName evidence="2">Methyltransferase domain-containing protein</fullName>
    </recommendedName>
</protein>
<feature type="signal peptide" evidence="1">
    <location>
        <begin position="1"/>
        <end position="26"/>
    </location>
</feature>
<dbReference type="Proteomes" id="UP000004931">
    <property type="component" value="Unassembled WGS sequence"/>
</dbReference>
<evidence type="ECO:0000313" key="3">
    <source>
        <dbReference type="EMBL" id="EAW29870.1"/>
    </source>
</evidence>
<dbReference type="PANTHER" id="PTHR43591:SF24">
    <property type="entry name" value="2-METHOXY-6-POLYPRENYL-1,4-BENZOQUINOL METHYLASE, MITOCHONDRIAL"/>
    <property type="match status" value="1"/>
</dbReference>
<dbReference type="Pfam" id="PF13847">
    <property type="entry name" value="Methyltransf_31"/>
    <property type="match status" value="1"/>
</dbReference>
<evidence type="ECO:0000259" key="2">
    <source>
        <dbReference type="Pfam" id="PF13847"/>
    </source>
</evidence>
<evidence type="ECO:0000313" key="4">
    <source>
        <dbReference type="Proteomes" id="UP000004931"/>
    </source>
</evidence>
<evidence type="ECO:0000256" key="1">
    <source>
        <dbReference type="SAM" id="SignalP"/>
    </source>
</evidence>
<feature type="domain" description="Methyltransferase" evidence="2">
    <location>
        <begin position="85"/>
        <end position="215"/>
    </location>
</feature>
<gene>
    <name evidence="3" type="ORF">GP2143_11744</name>
</gene>
<dbReference type="AlphaFoldDB" id="A0YGZ5"/>
<dbReference type="EMBL" id="AAVT01000013">
    <property type="protein sequence ID" value="EAW29870.1"/>
    <property type="molecule type" value="Genomic_DNA"/>
</dbReference>
<keyword evidence="1" id="KW-0732">Signal</keyword>
<dbReference type="SUPFAM" id="SSF53335">
    <property type="entry name" value="S-adenosyl-L-methionine-dependent methyltransferases"/>
    <property type="match status" value="1"/>
</dbReference>
<comment type="caution">
    <text evidence="3">The sequence shown here is derived from an EMBL/GenBank/DDBJ whole genome shotgun (WGS) entry which is preliminary data.</text>
</comment>
<sequence length="241" mass="26872">MIKFRLRASAAVVALTLALLNPPVSATTDEGHYQMVTPSRDGTGKLYMGREISHVMGHLGAGWLERPSREREERTDLLIQNMGLKDTDSVVDLGAGTGYFSFPIAQQLSAGKVLAIDIEPEMLKRIEQRKTVSGIQNIETVLASKTNPNIPADSVDVVLLVDAYHEFSHPREVMAAVSRGLKPGGRVILVEYRGEDRKVPIKRLHKMTQQQAKKELNAVGLRWQHTDQYLPQQHVMVFTKP</sequence>
<dbReference type="eggNOG" id="COG0500">
    <property type="taxonomic scope" value="Bacteria"/>
</dbReference>
<reference evidence="3 4" key="1">
    <citation type="journal article" date="2010" name="J. Bacteriol.">
        <title>Genome sequence of the oligotrophic marine Gammaproteobacterium HTCC2143, isolated from the Oregon Coast.</title>
        <authorList>
            <person name="Oh H.M."/>
            <person name="Kang I."/>
            <person name="Ferriera S."/>
            <person name="Giovannoni S.J."/>
            <person name="Cho J.C."/>
        </authorList>
    </citation>
    <scope>NUCLEOTIDE SEQUENCE [LARGE SCALE GENOMIC DNA]</scope>
    <source>
        <strain evidence="3 4">HTCC2143</strain>
    </source>
</reference>
<dbReference type="InterPro" id="IPR025714">
    <property type="entry name" value="Methyltranfer_dom"/>
</dbReference>
<dbReference type="PANTHER" id="PTHR43591">
    <property type="entry name" value="METHYLTRANSFERASE"/>
    <property type="match status" value="1"/>
</dbReference>
<dbReference type="OrthoDB" id="9760689at2"/>
<organism evidence="3 4">
    <name type="scientific">marine gamma proteobacterium HTCC2143</name>
    <dbReference type="NCBI Taxonomy" id="247633"/>
    <lineage>
        <taxon>Bacteria</taxon>
        <taxon>Pseudomonadati</taxon>
        <taxon>Pseudomonadota</taxon>
        <taxon>Gammaproteobacteria</taxon>
        <taxon>Cellvibrionales</taxon>
        <taxon>Spongiibacteraceae</taxon>
        <taxon>BD1-7 clade</taxon>
    </lineage>
</organism>
<dbReference type="InterPro" id="IPR029063">
    <property type="entry name" value="SAM-dependent_MTases_sf"/>
</dbReference>
<dbReference type="STRING" id="247633.GP2143_11744"/>
<accession>A0YGZ5</accession>
<dbReference type="CDD" id="cd02440">
    <property type="entry name" value="AdoMet_MTases"/>
    <property type="match status" value="1"/>
</dbReference>